<proteinExistence type="predicted"/>
<feature type="compositionally biased region" description="Low complexity" evidence="1">
    <location>
        <begin position="1"/>
        <end position="14"/>
    </location>
</feature>
<organism evidence="2 3">
    <name type="scientific">Colocasia esculenta</name>
    <name type="common">Wild taro</name>
    <name type="synonym">Arum esculentum</name>
    <dbReference type="NCBI Taxonomy" id="4460"/>
    <lineage>
        <taxon>Eukaryota</taxon>
        <taxon>Viridiplantae</taxon>
        <taxon>Streptophyta</taxon>
        <taxon>Embryophyta</taxon>
        <taxon>Tracheophyta</taxon>
        <taxon>Spermatophyta</taxon>
        <taxon>Magnoliopsida</taxon>
        <taxon>Liliopsida</taxon>
        <taxon>Araceae</taxon>
        <taxon>Aroideae</taxon>
        <taxon>Colocasieae</taxon>
        <taxon>Colocasia</taxon>
    </lineage>
</organism>
<evidence type="ECO:0000313" key="2">
    <source>
        <dbReference type="EMBL" id="MQL84088.1"/>
    </source>
</evidence>
<reference evidence="2" key="1">
    <citation type="submission" date="2017-07" db="EMBL/GenBank/DDBJ databases">
        <title>Taro Niue Genome Assembly and Annotation.</title>
        <authorList>
            <person name="Atibalentja N."/>
            <person name="Keating K."/>
            <person name="Fields C.J."/>
        </authorList>
    </citation>
    <scope>NUCLEOTIDE SEQUENCE</scope>
    <source>
        <strain evidence="2">Niue_2</strain>
        <tissue evidence="2">Leaf</tissue>
    </source>
</reference>
<feature type="region of interest" description="Disordered" evidence="1">
    <location>
        <begin position="1"/>
        <end position="50"/>
    </location>
</feature>
<name>A0A843UKQ8_COLES</name>
<sequence>MGACAPVGAPPGARGRPGGRSPGAHALPGGRPTGNNPILHQYSDSPHNDGEVLQGTINVIGRLSKSMDERIDAMIEMDRFKLKLDIYRDYDVKEAVTRMGPGEWWVMLDYKTGQRSPLARIAIRVLS</sequence>
<protein>
    <submittedName>
        <fullName evidence="2">Uncharacterized protein</fullName>
    </submittedName>
</protein>
<feature type="compositionally biased region" description="Polar residues" evidence="1">
    <location>
        <begin position="33"/>
        <end position="45"/>
    </location>
</feature>
<keyword evidence="3" id="KW-1185">Reference proteome</keyword>
<gene>
    <name evidence="2" type="ORF">Taro_016593</name>
</gene>
<evidence type="ECO:0000256" key="1">
    <source>
        <dbReference type="SAM" id="MobiDB-lite"/>
    </source>
</evidence>
<dbReference type="Proteomes" id="UP000652761">
    <property type="component" value="Unassembled WGS sequence"/>
</dbReference>
<evidence type="ECO:0000313" key="3">
    <source>
        <dbReference type="Proteomes" id="UP000652761"/>
    </source>
</evidence>
<comment type="caution">
    <text evidence="2">The sequence shown here is derived from an EMBL/GenBank/DDBJ whole genome shotgun (WGS) entry which is preliminary data.</text>
</comment>
<accession>A0A843UKQ8</accession>
<dbReference type="AlphaFoldDB" id="A0A843UKQ8"/>
<dbReference type="EMBL" id="NMUH01000738">
    <property type="protein sequence ID" value="MQL84088.1"/>
    <property type="molecule type" value="Genomic_DNA"/>
</dbReference>